<dbReference type="InterPro" id="IPR011010">
    <property type="entry name" value="DNA_brk_join_enz"/>
</dbReference>
<evidence type="ECO:0000313" key="7">
    <source>
        <dbReference type="EMBL" id="QPC47372.1"/>
    </source>
</evidence>
<name>A0A7S8CCB7_9BACI</name>
<keyword evidence="2 4" id="KW-0238">DNA-binding</keyword>
<evidence type="ECO:0000259" key="5">
    <source>
        <dbReference type="PROSITE" id="PS51898"/>
    </source>
</evidence>
<dbReference type="Gene3D" id="1.10.443.10">
    <property type="entry name" value="Intergrase catalytic core"/>
    <property type="match status" value="1"/>
</dbReference>
<dbReference type="Pfam" id="PF00589">
    <property type="entry name" value="Phage_integrase"/>
    <property type="match status" value="1"/>
</dbReference>
<dbReference type="Gene3D" id="1.10.150.130">
    <property type="match status" value="1"/>
</dbReference>
<accession>A0A7S8CCB7</accession>
<sequence>MSLKRKKRKQVGQLVSTKQYPELPLNEALNIVIAGKKAEGLRERTLVDYVKTWGYLKDWLKKNYPDVQLVSEVTTEMIRNYVNYLKYDAVRYSGHNLIDSTNQRVGLADTTINIRLRVYRALFNFLEREELIEVNPMDKVKLLKQDIDLTNCLSDKEVKAILQQPNQRDYVGFRDFVAINVLLDSGLRINELVNLVANDIDFSTRFITLTSKQNKNRKPRIVPISSYVMKLLLQLITENQKHFRTERIFLSTYGEPLSANHLNKRLKYHAEKAGVEKKKVTAHVYRHTWAKNMILNGCDAFTLQKMGGWSDIRTMRRYIQMDVSDMRSRHDDFSPINNIRKRKDH</sequence>
<dbReference type="InterPro" id="IPR002104">
    <property type="entry name" value="Integrase_catalytic"/>
</dbReference>
<dbReference type="Proteomes" id="UP000593626">
    <property type="component" value="Chromosome"/>
</dbReference>
<gene>
    <name evidence="7" type="ORF">G8O30_10640</name>
</gene>
<dbReference type="PANTHER" id="PTHR30349:SF41">
    <property type="entry name" value="INTEGRASE_RECOMBINASE PROTEIN MJ0367-RELATED"/>
    <property type="match status" value="1"/>
</dbReference>
<dbReference type="SUPFAM" id="SSF56349">
    <property type="entry name" value="DNA breaking-rejoining enzymes"/>
    <property type="match status" value="1"/>
</dbReference>
<dbReference type="InterPro" id="IPR050090">
    <property type="entry name" value="Tyrosine_recombinase_XerCD"/>
</dbReference>
<evidence type="ECO:0000256" key="4">
    <source>
        <dbReference type="PROSITE-ProRule" id="PRU01248"/>
    </source>
</evidence>
<dbReference type="PROSITE" id="PS51900">
    <property type="entry name" value="CB"/>
    <property type="match status" value="1"/>
</dbReference>
<dbReference type="InterPro" id="IPR044068">
    <property type="entry name" value="CB"/>
</dbReference>
<dbReference type="AlphaFoldDB" id="A0A7S8CCB7"/>
<dbReference type="PROSITE" id="PS51898">
    <property type="entry name" value="TYR_RECOMBINASE"/>
    <property type="match status" value="1"/>
</dbReference>
<dbReference type="InterPro" id="IPR010998">
    <property type="entry name" value="Integrase_recombinase_N"/>
</dbReference>
<reference evidence="7 8" key="1">
    <citation type="submission" date="2019-07" db="EMBL/GenBank/DDBJ databases">
        <title>Genome sequence of 2 isolates from Red Sea Mangroves.</title>
        <authorList>
            <person name="Sefrji F."/>
            <person name="Michoud G."/>
            <person name="Merlino G."/>
            <person name="Daffonchio D."/>
        </authorList>
    </citation>
    <scope>NUCLEOTIDE SEQUENCE [LARGE SCALE GENOMIC DNA]</scope>
    <source>
        <strain evidence="7 8">R1DC41</strain>
    </source>
</reference>
<feature type="domain" description="Core-binding (CB)" evidence="6">
    <location>
        <begin position="23"/>
        <end position="127"/>
    </location>
</feature>
<proteinExistence type="inferred from homology"/>
<dbReference type="InterPro" id="IPR013762">
    <property type="entry name" value="Integrase-like_cat_sf"/>
</dbReference>
<protein>
    <submittedName>
        <fullName evidence="7">Tyrosine-type recombinase/integrase</fullName>
    </submittedName>
</protein>
<keyword evidence="8" id="KW-1185">Reference proteome</keyword>
<keyword evidence="3" id="KW-0233">DNA recombination</keyword>
<evidence type="ECO:0000256" key="2">
    <source>
        <dbReference type="ARBA" id="ARBA00023125"/>
    </source>
</evidence>
<feature type="domain" description="Tyr recombinase" evidence="5">
    <location>
        <begin position="148"/>
        <end position="331"/>
    </location>
</feature>
<dbReference type="CDD" id="cd00397">
    <property type="entry name" value="DNA_BRE_C"/>
    <property type="match status" value="1"/>
</dbReference>
<organism evidence="7 8">
    <name type="scientific">Mangrovibacillus cuniculi</name>
    <dbReference type="NCBI Taxonomy" id="2593652"/>
    <lineage>
        <taxon>Bacteria</taxon>
        <taxon>Bacillati</taxon>
        <taxon>Bacillota</taxon>
        <taxon>Bacilli</taxon>
        <taxon>Bacillales</taxon>
        <taxon>Bacillaceae</taxon>
        <taxon>Mangrovibacillus</taxon>
    </lineage>
</organism>
<dbReference type="PANTHER" id="PTHR30349">
    <property type="entry name" value="PHAGE INTEGRASE-RELATED"/>
    <property type="match status" value="1"/>
</dbReference>
<dbReference type="RefSeq" id="WP_239672045.1">
    <property type="nucleotide sequence ID" value="NZ_CP049742.1"/>
</dbReference>
<dbReference type="GO" id="GO:0015074">
    <property type="term" value="P:DNA integration"/>
    <property type="evidence" value="ECO:0007669"/>
    <property type="project" value="InterPro"/>
</dbReference>
<evidence type="ECO:0000256" key="1">
    <source>
        <dbReference type="ARBA" id="ARBA00008857"/>
    </source>
</evidence>
<dbReference type="EMBL" id="CP049742">
    <property type="protein sequence ID" value="QPC47372.1"/>
    <property type="molecule type" value="Genomic_DNA"/>
</dbReference>
<dbReference type="KEGG" id="mcui:G8O30_10640"/>
<dbReference type="GO" id="GO:0006310">
    <property type="term" value="P:DNA recombination"/>
    <property type="evidence" value="ECO:0007669"/>
    <property type="project" value="UniProtKB-KW"/>
</dbReference>
<evidence type="ECO:0000259" key="6">
    <source>
        <dbReference type="PROSITE" id="PS51900"/>
    </source>
</evidence>
<dbReference type="GO" id="GO:0003677">
    <property type="term" value="F:DNA binding"/>
    <property type="evidence" value="ECO:0007669"/>
    <property type="project" value="UniProtKB-UniRule"/>
</dbReference>
<comment type="similarity">
    <text evidence="1">Belongs to the 'phage' integrase family.</text>
</comment>
<evidence type="ECO:0000256" key="3">
    <source>
        <dbReference type="ARBA" id="ARBA00023172"/>
    </source>
</evidence>
<evidence type="ECO:0000313" key="8">
    <source>
        <dbReference type="Proteomes" id="UP000593626"/>
    </source>
</evidence>